<evidence type="ECO:0000259" key="5">
    <source>
        <dbReference type="PROSITE" id="PS50893"/>
    </source>
</evidence>
<dbReference type="GO" id="GO:0005524">
    <property type="term" value="F:ATP binding"/>
    <property type="evidence" value="ECO:0007669"/>
    <property type="project" value="UniProtKB-KW"/>
</dbReference>
<dbReference type="PANTHER" id="PTHR42734">
    <property type="entry name" value="METAL TRANSPORT SYSTEM ATP-BINDING PROTEIN TM_0124-RELATED"/>
    <property type="match status" value="1"/>
</dbReference>
<protein>
    <submittedName>
        <fullName evidence="6">Abc transporter</fullName>
    </submittedName>
</protein>
<sequence>MVAHDHICWGGGHEHADAHRLSVEGVTARYGQVVALDDITFSTVCGHTLALVGPNGAGKSTLLRLMAGLMPLTRGSITWNGQPLQSCPHEIAYLPQRSDVDWSFPLTVRDLVEMGRYPSIGIWGKFSRHDREIVDKAIDSLNLNELRNRQIGALSGGQQQRAFLARAIAQEAHLLLLDEPFTGLDLPSTETLGGLLRSLAAEGRLIIASHHDLNSAPLIFDQTLLLNRQVIAFEDTRQVLTPAHISRAFHKEDSTP</sequence>
<dbReference type="PROSITE" id="PS50893">
    <property type="entry name" value="ABC_TRANSPORTER_2"/>
    <property type="match status" value="1"/>
</dbReference>
<dbReference type="CDD" id="cd03235">
    <property type="entry name" value="ABC_Metallic_Cations"/>
    <property type="match status" value="1"/>
</dbReference>
<accession>A0A1C7PA35</accession>
<dbReference type="Gene3D" id="3.40.50.300">
    <property type="entry name" value="P-loop containing nucleotide triphosphate hydrolases"/>
    <property type="match status" value="1"/>
</dbReference>
<dbReference type="PANTHER" id="PTHR42734:SF5">
    <property type="entry name" value="IRON TRANSPORT SYSTEM ATP-BINDING PROTEIN HI_0361-RELATED"/>
    <property type="match status" value="1"/>
</dbReference>
<keyword evidence="4" id="KW-0067">ATP-binding</keyword>
<keyword evidence="7" id="KW-1185">Reference proteome</keyword>
<organism evidence="6 7">
    <name type="scientific">Akkermansia glycaniphila</name>
    <dbReference type="NCBI Taxonomy" id="1679444"/>
    <lineage>
        <taxon>Bacteria</taxon>
        <taxon>Pseudomonadati</taxon>
        <taxon>Verrucomicrobiota</taxon>
        <taxon>Verrucomicrobiia</taxon>
        <taxon>Verrucomicrobiales</taxon>
        <taxon>Akkermansiaceae</taxon>
        <taxon>Akkermansia</taxon>
    </lineage>
</organism>
<dbReference type="InterPro" id="IPR017871">
    <property type="entry name" value="ABC_transporter-like_CS"/>
</dbReference>
<proteinExistence type="inferred from homology"/>
<gene>
    <name evidence="6" type="ORF">PYTT_2457</name>
</gene>
<dbReference type="FunFam" id="3.40.50.300:FF:000134">
    <property type="entry name" value="Iron-enterobactin ABC transporter ATP-binding protein"/>
    <property type="match status" value="1"/>
</dbReference>
<evidence type="ECO:0000313" key="7">
    <source>
        <dbReference type="Proteomes" id="UP000176204"/>
    </source>
</evidence>
<dbReference type="Pfam" id="PF00005">
    <property type="entry name" value="ABC_tran"/>
    <property type="match status" value="1"/>
</dbReference>
<dbReference type="OrthoDB" id="9806726at2"/>
<keyword evidence="2" id="KW-0813">Transport</keyword>
<dbReference type="InterPro" id="IPR050153">
    <property type="entry name" value="Metal_Ion_Import_ABC"/>
</dbReference>
<dbReference type="SUPFAM" id="SSF52540">
    <property type="entry name" value="P-loop containing nucleoside triphosphate hydrolases"/>
    <property type="match status" value="1"/>
</dbReference>
<dbReference type="InterPro" id="IPR003593">
    <property type="entry name" value="AAA+_ATPase"/>
</dbReference>
<dbReference type="AlphaFoldDB" id="A0A1C7PA35"/>
<evidence type="ECO:0000256" key="4">
    <source>
        <dbReference type="ARBA" id="ARBA00022840"/>
    </source>
</evidence>
<reference evidence="7" key="1">
    <citation type="submission" date="2016-09" db="EMBL/GenBank/DDBJ databases">
        <authorList>
            <person name="Koehorst J."/>
        </authorList>
    </citation>
    <scope>NUCLEOTIDE SEQUENCE [LARGE SCALE GENOMIC DNA]</scope>
</reference>
<comment type="similarity">
    <text evidence="1">Belongs to the ABC transporter superfamily.</text>
</comment>
<dbReference type="KEGG" id="agl:PYTT_2457"/>
<feature type="domain" description="ABC transporter" evidence="5">
    <location>
        <begin position="21"/>
        <end position="253"/>
    </location>
</feature>
<dbReference type="STRING" id="1679444.PYTT_2457"/>
<dbReference type="RefSeq" id="WP_067777479.1">
    <property type="nucleotide sequence ID" value="NZ_LIGX01000037.1"/>
</dbReference>
<evidence type="ECO:0000256" key="3">
    <source>
        <dbReference type="ARBA" id="ARBA00022741"/>
    </source>
</evidence>
<dbReference type="Proteomes" id="UP000176204">
    <property type="component" value="Chromosome I"/>
</dbReference>
<dbReference type="EMBL" id="LT629973">
    <property type="protein sequence ID" value="SEI00103.1"/>
    <property type="molecule type" value="Genomic_DNA"/>
</dbReference>
<dbReference type="GO" id="GO:0016887">
    <property type="term" value="F:ATP hydrolysis activity"/>
    <property type="evidence" value="ECO:0007669"/>
    <property type="project" value="InterPro"/>
</dbReference>
<evidence type="ECO:0000256" key="1">
    <source>
        <dbReference type="ARBA" id="ARBA00005417"/>
    </source>
</evidence>
<dbReference type="SMART" id="SM00382">
    <property type="entry name" value="AAA"/>
    <property type="match status" value="1"/>
</dbReference>
<evidence type="ECO:0000256" key="2">
    <source>
        <dbReference type="ARBA" id="ARBA00022448"/>
    </source>
</evidence>
<name>A0A1C7PA35_9BACT</name>
<keyword evidence="3" id="KW-0547">Nucleotide-binding</keyword>
<dbReference type="InterPro" id="IPR027417">
    <property type="entry name" value="P-loop_NTPase"/>
</dbReference>
<evidence type="ECO:0000313" key="6">
    <source>
        <dbReference type="EMBL" id="SEI00103.1"/>
    </source>
</evidence>
<dbReference type="InterPro" id="IPR003439">
    <property type="entry name" value="ABC_transporter-like_ATP-bd"/>
</dbReference>
<dbReference type="PROSITE" id="PS00211">
    <property type="entry name" value="ABC_TRANSPORTER_1"/>
    <property type="match status" value="1"/>
</dbReference>